<protein>
    <submittedName>
        <fullName evidence="3">NAD(P)-dependent alcohol dehydrogenase</fullName>
    </submittedName>
</protein>
<dbReference type="SUPFAM" id="SSF50129">
    <property type="entry name" value="GroES-like"/>
    <property type="match status" value="1"/>
</dbReference>
<reference evidence="4 5" key="1">
    <citation type="submission" date="2017-07" db="EMBL/GenBank/DDBJ databases">
        <title>Leptospira spp. isolated from tropical soils.</title>
        <authorList>
            <person name="Thibeaux R."/>
            <person name="Iraola G."/>
            <person name="Ferres I."/>
            <person name="Bierque E."/>
            <person name="Girault D."/>
            <person name="Soupe-Gilbert M.-E."/>
            <person name="Picardeau M."/>
            <person name="Goarant C."/>
        </authorList>
    </citation>
    <scope>NUCLEOTIDE SEQUENCE [LARGE SCALE GENOMIC DNA]</scope>
    <source>
        <strain evidence="3 5">FH1-B-B1</strain>
        <strain evidence="2 4">FH1-B-C1</strain>
    </source>
</reference>
<dbReference type="InterPro" id="IPR013154">
    <property type="entry name" value="ADH-like_N"/>
</dbReference>
<dbReference type="PANTHER" id="PTHR11695:SF648">
    <property type="entry name" value="ZINC-BINDING OXIDOREDUCTASE"/>
    <property type="match status" value="1"/>
</dbReference>
<comment type="caution">
    <text evidence="3">The sequence shown here is derived from an EMBL/GenBank/DDBJ whole genome shotgun (WGS) entry which is preliminary data.</text>
</comment>
<dbReference type="SUPFAM" id="SSF51735">
    <property type="entry name" value="NAD(P)-binding Rossmann-fold domains"/>
    <property type="match status" value="1"/>
</dbReference>
<dbReference type="SMART" id="SM00829">
    <property type="entry name" value="PKS_ER"/>
    <property type="match status" value="1"/>
</dbReference>
<dbReference type="Gene3D" id="3.40.50.720">
    <property type="entry name" value="NAD(P)-binding Rossmann-like Domain"/>
    <property type="match status" value="1"/>
</dbReference>
<name>A0A2M9ZIY8_9LEPT</name>
<dbReference type="Proteomes" id="UP000231962">
    <property type="component" value="Unassembled WGS sequence"/>
</dbReference>
<dbReference type="PANTHER" id="PTHR11695">
    <property type="entry name" value="ALCOHOL DEHYDROGENASE RELATED"/>
    <property type="match status" value="1"/>
</dbReference>
<evidence type="ECO:0000313" key="2">
    <source>
        <dbReference type="EMBL" id="PJZ68634.1"/>
    </source>
</evidence>
<dbReference type="InterPro" id="IPR011032">
    <property type="entry name" value="GroES-like_sf"/>
</dbReference>
<feature type="domain" description="Enoyl reductase (ER)" evidence="1">
    <location>
        <begin position="10"/>
        <end position="304"/>
    </location>
</feature>
<accession>A0A2M9ZIY8</accession>
<dbReference type="AlphaFoldDB" id="A0A2M9ZIY8"/>
<dbReference type="GO" id="GO:0016491">
    <property type="term" value="F:oxidoreductase activity"/>
    <property type="evidence" value="ECO:0007669"/>
    <property type="project" value="InterPro"/>
</dbReference>
<keyword evidence="4" id="KW-1185">Reference proteome</keyword>
<dbReference type="InterPro" id="IPR036291">
    <property type="entry name" value="NAD(P)-bd_dom_sf"/>
</dbReference>
<evidence type="ECO:0000313" key="3">
    <source>
        <dbReference type="EMBL" id="PJZ71981.1"/>
    </source>
</evidence>
<dbReference type="InterPro" id="IPR020843">
    <property type="entry name" value="ER"/>
</dbReference>
<dbReference type="Pfam" id="PF00107">
    <property type="entry name" value="ADH_zinc_N"/>
    <property type="match status" value="1"/>
</dbReference>
<dbReference type="InterPro" id="IPR013149">
    <property type="entry name" value="ADH-like_C"/>
</dbReference>
<dbReference type="EMBL" id="NPDZ01000015">
    <property type="protein sequence ID" value="PJZ71981.1"/>
    <property type="molecule type" value="Genomic_DNA"/>
</dbReference>
<dbReference type="Pfam" id="PF08240">
    <property type="entry name" value="ADH_N"/>
    <property type="match status" value="1"/>
</dbReference>
<dbReference type="Proteomes" id="UP000231990">
    <property type="component" value="Unassembled WGS sequence"/>
</dbReference>
<proteinExistence type="predicted"/>
<dbReference type="OrthoDB" id="9792162at2"/>
<evidence type="ECO:0000313" key="4">
    <source>
        <dbReference type="Proteomes" id="UP000231962"/>
    </source>
</evidence>
<dbReference type="Gene3D" id="3.90.180.10">
    <property type="entry name" value="Medium-chain alcohol dehydrogenases, catalytic domain"/>
    <property type="match status" value="1"/>
</dbReference>
<dbReference type="RefSeq" id="WP_100714917.1">
    <property type="nucleotide sequence ID" value="NZ_NPDY01000018.1"/>
</dbReference>
<sequence>MKAIIYENYGPPEVLTLVNAEKPEPKENEILVKVRATTVTAGTQFVRAGRHPDSKFFTIMMRLIFGMNRPKRQILGYEFAGEIEKVGKDVSLFKIGDKVFGTTTGLRQGAYAEYVCVPESWKLGVVTIMPSQTTFEEATAIPIGGMTALHILKKGNILKGQRVLIYGASGSVGTYAVQLAKYWQAEVTGVCSTSSLDLVRSIGADKVIDYTKEDFSKADQQFDVIFDAVGKISKATCKNILKKKGTYLSVKSITSEKTESLIFLKELIESKKIRPVIDKIYPLEETAQAHAYADLGHKKGNVVISI</sequence>
<evidence type="ECO:0000313" key="5">
    <source>
        <dbReference type="Proteomes" id="UP000231990"/>
    </source>
</evidence>
<dbReference type="InterPro" id="IPR050700">
    <property type="entry name" value="YIM1/Zinc_Alcohol_DH_Fams"/>
</dbReference>
<evidence type="ECO:0000259" key="1">
    <source>
        <dbReference type="SMART" id="SM00829"/>
    </source>
</evidence>
<organism evidence="3 5">
    <name type="scientific">Leptospira perolatii</name>
    <dbReference type="NCBI Taxonomy" id="2023191"/>
    <lineage>
        <taxon>Bacteria</taxon>
        <taxon>Pseudomonadati</taxon>
        <taxon>Spirochaetota</taxon>
        <taxon>Spirochaetia</taxon>
        <taxon>Leptospirales</taxon>
        <taxon>Leptospiraceae</taxon>
        <taxon>Leptospira</taxon>
    </lineage>
</organism>
<dbReference type="CDD" id="cd08267">
    <property type="entry name" value="MDR1"/>
    <property type="match status" value="1"/>
</dbReference>
<dbReference type="EMBL" id="NPDY01000018">
    <property type="protein sequence ID" value="PJZ68634.1"/>
    <property type="molecule type" value="Genomic_DNA"/>
</dbReference>
<gene>
    <name evidence="2" type="ORF">CH360_15245</name>
    <name evidence="3" type="ORF">CH373_16700</name>
</gene>